<reference evidence="2 3" key="1">
    <citation type="submission" date="2023-10" db="EMBL/GenBank/DDBJ databases">
        <title>Complete Genome Sequence of Limnobacter thiooxidans CS-K2T, Isolated from freshwater lake sediments in Bavaria, Germany.</title>
        <authorList>
            <person name="Naruki M."/>
            <person name="Watanabe A."/>
            <person name="Warashina T."/>
            <person name="Morita T."/>
            <person name="Arakawa K."/>
        </authorList>
    </citation>
    <scope>NUCLEOTIDE SEQUENCE [LARGE SCALE GENOMIC DNA]</scope>
    <source>
        <strain evidence="2 3">CS-K2</strain>
    </source>
</reference>
<keyword evidence="3" id="KW-1185">Reference proteome</keyword>
<evidence type="ECO:0000256" key="1">
    <source>
        <dbReference type="SAM" id="MobiDB-lite"/>
    </source>
</evidence>
<dbReference type="RefSeq" id="WP_130555831.1">
    <property type="nucleotide sequence ID" value="NZ_AP028947.1"/>
</dbReference>
<name>A0AA86J7X8_9BURK</name>
<dbReference type="Proteomes" id="UP001329151">
    <property type="component" value="Chromosome"/>
</dbReference>
<evidence type="ECO:0000313" key="3">
    <source>
        <dbReference type="Proteomes" id="UP001329151"/>
    </source>
</evidence>
<accession>A0AA86J7X8</accession>
<proteinExistence type="predicted"/>
<evidence type="ECO:0000313" key="2">
    <source>
        <dbReference type="EMBL" id="BET26720.1"/>
    </source>
</evidence>
<organism evidence="2 3">
    <name type="scientific">Limnobacter thiooxidans</name>
    <dbReference type="NCBI Taxonomy" id="131080"/>
    <lineage>
        <taxon>Bacteria</taxon>
        <taxon>Pseudomonadati</taxon>
        <taxon>Pseudomonadota</taxon>
        <taxon>Betaproteobacteria</taxon>
        <taxon>Burkholderiales</taxon>
        <taxon>Burkholderiaceae</taxon>
        <taxon>Limnobacter</taxon>
    </lineage>
</organism>
<feature type="compositionally biased region" description="Gly residues" evidence="1">
    <location>
        <begin position="176"/>
        <end position="197"/>
    </location>
</feature>
<feature type="region of interest" description="Disordered" evidence="1">
    <location>
        <begin position="157"/>
        <end position="208"/>
    </location>
</feature>
<sequence length="484" mass="45955">MNFDNGSVGTVFSIDGTSFVKRNGVEVPLREEMQLQLGDVIKSTENALVVISIPGTQQQIPAFVEVSNGAMASLGFNPDAGSDGQVVVSNVGNGLGNIVFMSEFDGENQAAVMEGQEGSEGAMAGLFGAGLLGGSALAPVAGAVGAAALFAGLASGDDESAQGASSGTPPVDDNGNPGGGSGGGSGGSGGGSGGDSGNGAVENAGGLSQTVGDLTNNLRDVTAPVPVVSDVVDAVGDVLDDVLTGDNNGGLGGILTGLGDGVSNGLNGTPLEPVGNVLDMVLGTVGGGLGMVADQISSLADNTPLDPLANLLGDVLGRSGPNDDGGIGGVLGTLTNVTDGLAQLLAPVPLLGELTGTLGNTVDSVVSGENGGGLGGVLAGLGEGLETGLAGTPLSLLGEGADALLGTLGGALGGAGEQLSSFGEGTPAAGLTSLLGDLLGTASGSLATADLLGGLGSSISSNQSEGSGPFAGIPLLGDLTRNLG</sequence>
<protein>
    <submittedName>
        <fullName evidence="2">Uncharacterized protein</fullName>
    </submittedName>
</protein>
<dbReference type="AlphaFoldDB" id="A0AA86J7X8"/>
<dbReference type="KEGG" id="lto:RGQ30_22210"/>
<gene>
    <name evidence="2" type="ORF">RGQ30_22210</name>
</gene>
<dbReference type="EMBL" id="AP028947">
    <property type="protein sequence ID" value="BET26720.1"/>
    <property type="molecule type" value="Genomic_DNA"/>
</dbReference>